<protein>
    <recommendedName>
        <fullName evidence="13">Protein kinase domain-containing protein</fullName>
    </recommendedName>
</protein>
<dbReference type="InterPro" id="IPR011009">
    <property type="entry name" value="Kinase-like_dom_sf"/>
</dbReference>
<dbReference type="PROSITE" id="PS50011">
    <property type="entry name" value="PROTEIN_KINASE_DOM"/>
    <property type="match status" value="1"/>
</dbReference>
<keyword evidence="7" id="KW-0547">Nucleotide-binding</keyword>
<dbReference type="OrthoDB" id="688618at2759"/>
<evidence type="ECO:0000256" key="6">
    <source>
        <dbReference type="ARBA" id="ARBA00022729"/>
    </source>
</evidence>
<evidence type="ECO:0000256" key="12">
    <source>
        <dbReference type="ARBA" id="ARBA00023180"/>
    </source>
</evidence>
<dbReference type="FunFam" id="1.10.510.10:FF:000240">
    <property type="entry name" value="Lectin-domain containing receptor kinase A4.3"/>
    <property type="match status" value="1"/>
</dbReference>
<keyword evidence="4" id="KW-1003">Cell membrane</keyword>
<dbReference type="GO" id="GO:0005524">
    <property type="term" value="F:ATP binding"/>
    <property type="evidence" value="ECO:0007669"/>
    <property type="project" value="UniProtKB-KW"/>
</dbReference>
<keyword evidence="6" id="KW-0732">Signal</keyword>
<evidence type="ECO:0000256" key="4">
    <source>
        <dbReference type="ARBA" id="ARBA00022475"/>
    </source>
</evidence>
<comment type="similarity">
    <text evidence="3">In the C-terminal section; belongs to the protein kinase superfamily. Ser/Thr protein kinase family.</text>
</comment>
<dbReference type="Proteomes" id="UP000636709">
    <property type="component" value="Unassembled WGS sequence"/>
</dbReference>
<name>A0A835DZS7_9POAL</name>
<dbReference type="Pfam" id="PF00069">
    <property type="entry name" value="Pkinase"/>
    <property type="match status" value="1"/>
</dbReference>
<keyword evidence="8" id="KW-0067">ATP-binding</keyword>
<evidence type="ECO:0000256" key="3">
    <source>
        <dbReference type="ARBA" id="ARBA00010217"/>
    </source>
</evidence>
<comment type="similarity">
    <text evidence="2">In the N-terminal section; belongs to the leguminous lectin family.</text>
</comment>
<evidence type="ECO:0000256" key="7">
    <source>
        <dbReference type="ARBA" id="ARBA00022741"/>
    </source>
</evidence>
<dbReference type="GO" id="GO:0004672">
    <property type="term" value="F:protein kinase activity"/>
    <property type="evidence" value="ECO:0007669"/>
    <property type="project" value="InterPro"/>
</dbReference>
<sequence>MPNGSLDAHLHSSSNGGAVLPWPQRHEIVLGLGSALLYLHQEWEQCVLHRDIKPSNVMLDASFHAKLGDFGLARLVDHGRGSHTTMIAGTMGYMDPECLIAGRANAKSDIYSFGVVLLEIACGCRPMVVRRAFTVKTMRLRFPDNYPPNVFSFLRLSPHHQGAREVESRVVHRHHRELNGSRNWGFRMGAPFSP</sequence>
<evidence type="ECO:0000256" key="10">
    <source>
        <dbReference type="ARBA" id="ARBA00023136"/>
    </source>
</evidence>
<dbReference type="EMBL" id="JACEFO010002585">
    <property type="protein sequence ID" value="KAF8655545.1"/>
    <property type="molecule type" value="Genomic_DNA"/>
</dbReference>
<evidence type="ECO:0000256" key="1">
    <source>
        <dbReference type="ARBA" id="ARBA00004251"/>
    </source>
</evidence>
<evidence type="ECO:0000313" key="14">
    <source>
        <dbReference type="EMBL" id="KAF8655545.1"/>
    </source>
</evidence>
<dbReference type="SMART" id="SM00220">
    <property type="entry name" value="S_TKc"/>
    <property type="match status" value="1"/>
</dbReference>
<organism evidence="14 15">
    <name type="scientific">Digitaria exilis</name>
    <dbReference type="NCBI Taxonomy" id="1010633"/>
    <lineage>
        <taxon>Eukaryota</taxon>
        <taxon>Viridiplantae</taxon>
        <taxon>Streptophyta</taxon>
        <taxon>Embryophyta</taxon>
        <taxon>Tracheophyta</taxon>
        <taxon>Spermatophyta</taxon>
        <taxon>Magnoliopsida</taxon>
        <taxon>Liliopsida</taxon>
        <taxon>Poales</taxon>
        <taxon>Poaceae</taxon>
        <taxon>PACMAD clade</taxon>
        <taxon>Panicoideae</taxon>
        <taxon>Panicodae</taxon>
        <taxon>Paniceae</taxon>
        <taxon>Anthephorinae</taxon>
        <taxon>Digitaria</taxon>
    </lineage>
</organism>
<dbReference type="InterPro" id="IPR008271">
    <property type="entry name" value="Ser/Thr_kinase_AS"/>
</dbReference>
<feature type="domain" description="Protein kinase" evidence="13">
    <location>
        <begin position="1"/>
        <end position="194"/>
    </location>
</feature>
<keyword evidence="11" id="KW-0675">Receptor</keyword>
<comment type="caution">
    <text evidence="14">The sequence shown here is derived from an EMBL/GenBank/DDBJ whole genome shotgun (WGS) entry which is preliminary data.</text>
</comment>
<keyword evidence="9" id="KW-1133">Transmembrane helix</keyword>
<reference evidence="14" key="1">
    <citation type="submission" date="2020-07" db="EMBL/GenBank/DDBJ databases">
        <title>Genome sequence and genetic diversity analysis of an under-domesticated orphan crop, white fonio (Digitaria exilis).</title>
        <authorList>
            <person name="Bennetzen J.L."/>
            <person name="Chen S."/>
            <person name="Ma X."/>
            <person name="Wang X."/>
            <person name="Yssel A.E.J."/>
            <person name="Chaluvadi S.R."/>
            <person name="Johnson M."/>
            <person name="Gangashetty P."/>
            <person name="Hamidou F."/>
            <person name="Sanogo M.D."/>
            <person name="Zwaenepoel A."/>
            <person name="Wallace J."/>
            <person name="Van De Peer Y."/>
            <person name="Van Deynze A."/>
        </authorList>
    </citation>
    <scope>NUCLEOTIDE SEQUENCE</scope>
    <source>
        <tissue evidence="14">Leaves</tissue>
    </source>
</reference>
<keyword evidence="5" id="KW-0812">Transmembrane</keyword>
<keyword evidence="10" id="KW-0472">Membrane</keyword>
<dbReference type="GO" id="GO:0005886">
    <property type="term" value="C:plasma membrane"/>
    <property type="evidence" value="ECO:0007669"/>
    <property type="project" value="UniProtKB-SubCell"/>
</dbReference>
<evidence type="ECO:0000256" key="11">
    <source>
        <dbReference type="ARBA" id="ARBA00023170"/>
    </source>
</evidence>
<dbReference type="GO" id="GO:0002229">
    <property type="term" value="P:defense response to oomycetes"/>
    <property type="evidence" value="ECO:0007669"/>
    <property type="project" value="UniProtKB-ARBA"/>
</dbReference>
<dbReference type="InterPro" id="IPR050528">
    <property type="entry name" value="L-type_Lectin-RKs"/>
</dbReference>
<evidence type="ECO:0000313" key="15">
    <source>
        <dbReference type="Proteomes" id="UP000636709"/>
    </source>
</evidence>
<evidence type="ECO:0000256" key="2">
    <source>
        <dbReference type="ARBA" id="ARBA00008536"/>
    </source>
</evidence>
<dbReference type="InterPro" id="IPR000719">
    <property type="entry name" value="Prot_kinase_dom"/>
</dbReference>
<gene>
    <name evidence="14" type="ORF">HU200_061091</name>
</gene>
<evidence type="ECO:0000256" key="9">
    <source>
        <dbReference type="ARBA" id="ARBA00022989"/>
    </source>
</evidence>
<proteinExistence type="inferred from homology"/>
<dbReference type="PROSITE" id="PS00108">
    <property type="entry name" value="PROTEIN_KINASE_ST"/>
    <property type="match status" value="1"/>
</dbReference>
<evidence type="ECO:0000256" key="5">
    <source>
        <dbReference type="ARBA" id="ARBA00022692"/>
    </source>
</evidence>
<keyword evidence="12" id="KW-0325">Glycoprotein</keyword>
<evidence type="ECO:0000256" key="8">
    <source>
        <dbReference type="ARBA" id="ARBA00022840"/>
    </source>
</evidence>
<keyword evidence="15" id="KW-1185">Reference proteome</keyword>
<dbReference type="PANTHER" id="PTHR27007">
    <property type="match status" value="1"/>
</dbReference>
<dbReference type="AlphaFoldDB" id="A0A835DZS7"/>
<comment type="subcellular location">
    <subcellularLocation>
        <location evidence="1">Cell membrane</location>
        <topology evidence="1">Single-pass type I membrane protein</topology>
    </subcellularLocation>
</comment>
<accession>A0A835DZS7</accession>
<evidence type="ECO:0000259" key="13">
    <source>
        <dbReference type="PROSITE" id="PS50011"/>
    </source>
</evidence>
<dbReference type="Gene3D" id="1.10.510.10">
    <property type="entry name" value="Transferase(Phosphotransferase) domain 1"/>
    <property type="match status" value="1"/>
</dbReference>
<dbReference type="SUPFAM" id="SSF56112">
    <property type="entry name" value="Protein kinase-like (PK-like)"/>
    <property type="match status" value="1"/>
</dbReference>